<accession>A0ABN0B6V1</accession>
<keyword evidence="2" id="KW-0347">Helicase</keyword>
<dbReference type="InterPro" id="IPR058660">
    <property type="entry name" value="WHD_DnaB"/>
</dbReference>
<reference evidence="2" key="1">
    <citation type="submission" date="2010-09" db="EMBL/GenBank/DDBJ databases">
        <authorList>
            <person name="Daugherty S.C."/>
            <person name="Kilian M."/>
            <person name="Tettelin H."/>
        </authorList>
    </citation>
    <scope>NUCLEOTIDE SEQUENCE [LARGE SCALE GENOMIC DNA]</scope>
    <source>
        <strain evidence="2">SK1302</strain>
    </source>
</reference>
<comment type="caution">
    <text evidence="2">The sequence shown here is derived from an EMBL/GenBank/DDBJ whole genome shotgun (WGS) entry which is preliminary data.</text>
</comment>
<dbReference type="GO" id="GO:0004386">
    <property type="term" value="F:helicase activity"/>
    <property type="evidence" value="ECO:0007669"/>
    <property type="project" value="UniProtKB-KW"/>
</dbReference>
<evidence type="ECO:0000259" key="1">
    <source>
        <dbReference type="Pfam" id="PF25888"/>
    </source>
</evidence>
<keyword evidence="2" id="KW-0378">Hydrolase</keyword>
<keyword evidence="2" id="KW-0547">Nucleotide-binding</keyword>
<organism evidence="2">
    <name type="scientific">Streptococcus infantis SK1302</name>
    <dbReference type="NCBI Taxonomy" id="871237"/>
    <lineage>
        <taxon>Bacteria</taxon>
        <taxon>Bacillati</taxon>
        <taxon>Bacillota</taxon>
        <taxon>Bacilli</taxon>
        <taxon>Lactobacillales</taxon>
        <taxon>Streptococcaceae</taxon>
        <taxon>Streptococcus</taxon>
    </lineage>
</organism>
<name>A0ABN0B6V1_9STRE</name>
<dbReference type="Pfam" id="PF25888">
    <property type="entry name" value="WHD_DnaB"/>
    <property type="match status" value="1"/>
</dbReference>
<proteinExistence type="predicted"/>
<evidence type="ECO:0000313" key="2">
    <source>
        <dbReference type="EMBL" id="EFO54931.1"/>
    </source>
</evidence>
<protein>
    <submittedName>
        <fullName evidence="2">Replicative DNA helicase</fullName>
    </submittedName>
</protein>
<feature type="domain" description="Replicative helicase loading/DNA remodeling protein DnaB N-terminal winged helix" evidence="1">
    <location>
        <begin position="1"/>
        <end position="92"/>
    </location>
</feature>
<gene>
    <name evidence="2" type="ORF">SIN_0444</name>
</gene>
<dbReference type="EMBL" id="AEDY01000024">
    <property type="protein sequence ID" value="EFO54931.1"/>
    <property type="molecule type" value="Genomic_DNA"/>
</dbReference>
<keyword evidence="2" id="KW-0067">ATP-binding</keyword>
<sequence length="112" mass="12933">MKPNDRFSFVKNNRVSQDTSSMVQCYLPIIGQEALSLYLYAMTFWDGGQKEHLFAAMLNHLNFGMDSLLKAFKTLTAMKLVTLYQQGRPITCYSILPYQLKNFYNIQFIGPC</sequence>